<accession>A0A1F5RZJ1</accession>
<dbReference type="InterPro" id="IPR013216">
    <property type="entry name" value="Methyltransf_11"/>
</dbReference>
<dbReference type="PANTHER" id="PTHR43591:SF24">
    <property type="entry name" value="2-METHOXY-6-POLYPRENYL-1,4-BENZOQUINOL METHYLASE, MITOCHONDRIAL"/>
    <property type="match status" value="1"/>
</dbReference>
<sequence>MNAWDAFSKEKLKKIFTEKKTIIDIGGGLRIDGARSNRFDKKNEWLNEYLPQVEYKVLDKVADYHPDIVGDIHNLPLEDNSIDAILCIAVLEHVEEPQKAMKEMYRVLKPGGYCFIYVPFLYYYHPLPGYYGDFCRFTYDGVRYLTKNFKATEIQNVRGALATVANLLPFFSKKTGILNWLDKVLGKQASNQTSGYNIFCVK</sequence>
<dbReference type="PANTHER" id="PTHR43591">
    <property type="entry name" value="METHYLTRANSFERASE"/>
    <property type="match status" value="1"/>
</dbReference>
<dbReference type="Pfam" id="PF08241">
    <property type="entry name" value="Methyltransf_11"/>
    <property type="match status" value="1"/>
</dbReference>
<dbReference type="Proteomes" id="UP000177691">
    <property type="component" value="Unassembled WGS sequence"/>
</dbReference>
<reference evidence="2 3" key="1">
    <citation type="journal article" date="2016" name="Nat. Commun.">
        <title>Thousands of microbial genomes shed light on interconnected biogeochemical processes in an aquifer system.</title>
        <authorList>
            <person name="Anantharaman K."/>
            <person name="Brown C.T."/>
            <person name="Hug L.A."/>
            <person name="Sharon I."/>
            <person name="Castelle C.J."/>
            <person name="Probst A.J."/>
            <person name="Thomas B.C."/>
            <person name="Singh A."/>
            <person name="Wilkins M.J."/>
            <person name="Karaoz U."/>
            <person name="Brodie E.L."/>
            <person name="Williams K.H."/>
            <person name="Hubbard S.S."/>
            <person name="Banfield J.F."/>
        </authorList>
    </citation>
    <scope>NUCLEOTIDE SEQUENCE [LARGE SCALE GENOMIC DNA]</scope>
</reference>
<dbReference type="Gene3D" id="3.40.50.150">
    <property type="entry name" value="Vaccinia Virus protein VP39"/>
    <property type="match status" value="1"/>
</dbReference>
<organism evidence="2 3">
    <name type="scientific">Candidatus Falkowbacteria bacterium RIFCSPHIGHO2_02_FULL_45_15</name>
    <dbReference type="NCBI Taxonomy" id="1797987"/>
    <lineage>
        <taxon>Bacteria</taxon>
        <taxon>Candidatus Falkowiibacteriota</taxon>
    </lineage>
</organism>
<feature type="domain" description="Methyltransferase type 11" evidence="1">
    <location>
        <begin position="68"/>
        <end position="116"/>
    </location>
</feature>
<dbReference type="EMBL" id="MFFU01000003">
    <property type="protein sequence ID" value="OGF19860.1"/>
    <property type="molecule type" value="Genomic_DNA"/>
</dbReference>
<evidence type="ECO:0000259" key="1">
    <source>
        <dbReference type="Pfam" id="PF08241"/>
    </source>
</evidence>
<proteinExistence type="predicted"/>
<name>A0A1F5RZJ1_9BACT</name>
<gene>
    <name evidence="2" type="ORF">A3D54_03390</name>
</gene>
<evidence type="ECO:0000313" key="2">
    <source>
        <dbReference type="EMBL" id="OGF19860.1"/>
    </source>
</evidence>
<dbReference type="SUPFAM" id="SSF53335">
    <property type="entry name" value="S-adenosyl-L-methionine-dependent methyltransferases"/>
    <property type="match status" value="1"/>
</dbReference>
<dbReference type="InterPro" id="IPR029063">
    <property type="entry name" value="SAM-dependent_MTases_sf"/>
</dbReference>
<dbReference type="CDD" id="cd02440">
    <property type="entry name" value="AdoMet_MTases"/>
    <property type="match status" value="1"/>
</dbReference>
<dbReference type="AlphaFoldDB" id="A0A1F5RZJ1"/>
<dbReference type="GO" id="GO:0008757">
    <property type="term" value="F:S-adenosylmethionine-dependent methyltransferase activity"/>
    <property type="evidence" value="ECO:0007669"/>
    <property type="project" value="InterPro"/>
</dbReference>
<protein>
    <recommendedName>
        <fullName evidence="1">Methyltransferase type 11 domain-containing protein</fullName>
    </recommendedName>
</protein>
<comment type="caution">
    <text evidence="2">The sequence shown here is derived from an EMBL/GenBank/DDBJ whole genome shotgun (WGS) entry which is preliminary data.</text>
</comment>
<evidence type="ECO:0000313" key="3">
    <source>
        <dbReference type="Proteomes" id="UP000177691"/>
    </source>
</evidence>